<accession>A0A9D1K8E2</accession>
<dbReference type="AlphaFoldDB" id="A0A9D1K8E2"/>
<dbReference type="Gene3D" id="4.10.1080.10">
    <property type="entry name" value="TSP type-3 repeat"/>
    <property type="match status" value="1"/>
</dbReference>
<sequence>MFDTNHLSFDLDGDGAPDALNVDLDGDGMADGLGADFDGDGHFDAVLVDSTGDGSPDMAYFDNDGDSFYETLAADTDTNGIFDTFFSELDANGDGVTDYFSEMHDYDQDGILDSVKSYWDTDGNGSFDLFTNSYDSDGDTVIDTVTTHADTDGDGVADITMQEQLIDTDGDAVPDTYVVQVDPDGDGVFDILDVSAYDPATGGLVSLGAFELEPEAETMRYEELENFDPATADPADVVGDPGASMEHWEYQGSTGRCTLYAQKFVIEELTGQELDIEQLADLAEANGWFTEESGGTTLNMNKVLDYYGVENEVSFNNSIDDIRECLENGGKVIVSVDADEIWFADDDSIFTPGEATNHAVEVIGIDYSDPDEPMVILNDSGTDNGCGEMVPLDVFVDAWEDGNCHMISCM</sequence>
<name>A0A9D1K8E2_9FIRM</name>
<evidence type="ECO:0008006" key="3">
    <source>
        <dbReference type="Google" id="ProtNLM"/>
    </source>
</evidence>
<dbReference type="Proteomes" id="UP000886876">
    <property type="component" value="Unassembled WGS sequence"/>
</dbReference>
<protein>
    <recommendedName>
        <fullName evidence="3">Peptidase C39-like domain-containing protein</fullName>
    </recommendedName>
</protein>
<dbReference type="Gene3D" id="3.90.70.10">
    <property type="entry name" value="Cysteine proteinases"/>
    <property type="match status" value="1"/>
</dbReference>
<evidence type="ECO:0000313" key="1">
    <source>
        <dbReference type="EMBL" id="HIS97525.1"/>
    </source>
</evidence>
<dbReference type="SUPFAM" id="SSF54001">
    <property type="entry name" value="Cysteine proteinases"/>
    <property type="match status" value="1"/>
</dbReference>
<organism evidence="1 2">
    <name type="scientific">Candidatus Scatomorpha pullistercoris</name>
    <dbReference type="NCBI Taxonomy" id="2840929"/>
    <lineage>
        <taxon>Bacteria</taxon>
        <taxon>Bacillati</taxon>
        <taxon>Bacillota</taxon>
        <taxon>Clostridia</taxon>
        <taxon>Eubacteriales</taxon>
        <taxon>Candidatus Scatomorpha</taxon>
    </lineage>
</organism>
<gene>
    <name evidence="1" type="ORF">IAD42_06065</name>
</gene>
<dbReference type="GO" id="GO:0005509">
    <property type="term" value="F:calcium ion binding"/>
    <property type="evidence" value="ECO:0007669"/>
    <property type="project" value="InterPro"/>
</dbReference>
<dbReference type="EMBL" id="DVJS01000150">
    <property type="protein sequence ID" value="HIS97525.1"/>
    <property type="molecule type" value="Genomic_DNA"/>
</dbReference>
<reference evidence="1" key="2">
    <citation type="journal article" date="2021" name="PeerJ">
        <title>Extensive microbial diversity within the chicken gut microbiome revealed by metagenomics and culture.</title>
        <authorList>
            <person name="Gilroy R."/>
            <person name="Ravi A."/>
            <person name="Getino M."/>
            <person name="Pursley I."/>
            <person name="Horton D.L."/>
            <person name="Alikhan N.F."/>
            <person name="Baker D."/>
            <person name="Gharbi K."/>
            <person name="Hall N."/>
            <person name="Watson M."/>
            <person name="Adriaenssens E.M."/>
            <person name="Foster-Nyarko E."/>
            <person name="Jarju S."/>
            <person name="Secka A."/>
            <person name="Antonio M."/>
            <person name="Oren A."/>
            <person name="Chaudhuri R.R."/>
            <person name="La Ragione R."/>
            <person name="Hildebrand F."/>
            <person name="Pallen M.J."/>
        </authorList>
    </citation>
    <scope>NUCLEOTIDE SEQUENCE</scope>
    <source>
        <strain evidence="1">ChiHecec3B27-6122</strain>
    </source>
</reference>
<proteinExistence type="predicted"/>
<reference evidence="1" key="1">
    <citation type="submission" date="2020-10" db="EMBL/GenBank/DDBJ databases">
        <authorList>
            <person name="Gilroy R."/>
        </authorList>
    </citation>
    <scope>NUCLEOTIDE SEQUENCE</scope>
    <source>
        <strain evidence="1">ChiHecec3B27-6122</strain>
    </source>
</reference>
<evidence type="ECO:0000313" key="2">
    <source>
        <dbReference type="Proteomes" id="UP000886876"/>
    </source>
</evidence>
<dbReference type="InterPro" id="IPR038765">
    <property type="entry name" value="Papain-like_cys_pep_sf"/>
</dbReference>
<dbReference type="InterPro" id="IPR028974">
    <property type="entry name" value="TSP_type-3_rpt"/>
</dbReference>
<comment type="caution">
    <text evidence="1">The sequence shown here is derived from an EMBL/GenBank/DDBJ whole genome shotgun (WGS) entry which is preliminary data.</text>
</comment>